<gene>
    <name evidence="5" type="ORF">A9309_03380</name>
</gene>
<dbReference type="PRINTS" id="PR00625">
    <property type="entry name" value="JDOMAIN"/>
</dbReference>
<feature type="compositionally biased region" description="Low complexity" evidence="2">
    <location>
        <begin position="122"/>
        <end position="144"/>
    </location>
</feature>
<evidence type="ECO:0000259" key="4">
    <source>
        <dbReference type="PROSITE" id="PS50076"/>
    </source>
</evidence>
<dbReference type="Pfam" id="PF00226">
    <property type="entry name" value="DnaJ"/>
    <property type="match status" value="1"/>
</dbReference>
<dbReference type="InterPro" id="IPR052763">
    <property type="entry name" value="DnaJ_C4"/>
</dbReference>
<dbReference type="EMBL" id="LZMS01000037">
    <property type="protein sequence ID" value="OBX65110.1"/>
    <property type="molecule type" value="Genomic_DNA"/>
</dbReference>
<dbReference type="CDD" id="cd06257">
    <property type="entry name" value="DnaJ"/>
    <property type="match status" value="1"/>
</dbReference>
<feature type="transmembrane region" description="Helical" evidence="3">
    <location>
        <begin position="209"/>
        <end position="226"/>
    </location>
</feature>
<dbReference type="PANTHER" id="PTHR44825">
    <property type="match status" value="1"/>
</dbReference>
<evidence type="ECO:0000256" key="2">
    <source>
        <dbReference type="SAM" id="MobiDB-lite"/>
    </source>
</evidence>
<evidence type="ECO:0000256" key="3">
    <source>
        <dbReference type="SAM" id="Phobius"/>
    </source>
</evidence>
<evidence type="ECO:0000313" key="5">
    <source>
        <dbReference type="EMBL" id="OBX65110.1"/>
    </source>
</evidence>
<keyword evidence="3" id="KW-0812">Transmembrane</keyword>
<dbReference type="AlphaFoldDB" id="A0A1B8Q5T0"/>
<feature type="domain" description="J" evidence="4">
    <location>
        <begin position="6"/>
        <end position="71"/>
    </location>
</feature>
<evidence type="ECO:0000256" key="1">
    <source>
        <dbReference type="ARBA" id="ARBA00023186"/>
    </source>
</evidence>
<feature type="transmembrane region" description="Helical" evidence="3">
    <location>
        <begin position="233"/>
        <end position="251"/>
    </location>
</feature>
<organism evidence="5 6">
    <name type="scientific">Moraxella lacunata</name>
    <dbReference type="NCBI Taxonomy" id="477"/>
    <lineage>
        <taxon>Bacteria</taxon>
        <taxon>Pseudomonadati</taxon>
        <taxon>Pseudomonadota</taxon>
        <taxon>Gammaproteobacteria</taxon>
        <taxon>Moraxellales</taxon>
        <taxon>Moraxellaceae</taxon>
        <taxon>Moraxella</taxon>
    </lineage>
</organism>
<dbReference type="InterPro" id="IPR036869">
    <property type="entry name" value="J_dom_sf"/>
</dbReference>
<dbReference type="Proteomes" id="UP000092607">
    <property type="component" value="Unassembled WGS sequence"/>
</dbReference>
<keyword evidence="1" id="KW-0143">Chaperone</keyword>
<dbReference type="RefSeq" id="WP_065255474.1">
    <property type="nucleotide sequence ID" value="NZ_SSCF01000001.1"/>
</dbReference>
<dbReference type="PANTHER" id="PTHR44825:SF1">
    <property type="entry name" value="DNAJ HOMOLOG SUBFAMILY C MEMBER 4"/>
    <property type="match status" value="1"/>
</dbReference>
<dbReference type="SUPFAM" id="SSF46565">
    <property type="entry name" value="Chaperone J-domain"/>
    <property type="match status" value="1"/>
</dbReference>
<protein>
    <recommendedName>
        <fullName evidence="4">J domain-containing protein</fullName>
    </recommendedName>
</protein>
<dbReference type="SMART" id="SM00271">
    <property type="entry name" value="DnaJ"/>
    <property type="match status" value="1"/>
</dbReference>
<sequence length="612" mass="70309">MKKFRTHYDNLNVARNADIAVIKAAYKALAQKYHPDKNPNNPNAQKIMQVINKAYEVLSDPIKRAEHDRWIAEQERIHQTQNNQHQNTQNQTANQNSGNHYSSFYDDTGGQSRQKNQKDNAKNNNRTNTQKQYDYTNTNTNTHQNTRHHHSDNGQKHSHYHKTKSTVNKPSFWSLHGRMRRTTYILLSIPTLLLWVMMLVVTAGSDVRIIEMLLNYFLLFIGTKRLHDCDRRGWWMLIPFMFLIICFWRPTKGGNRFGADPRSNDMGDYDGDYEKDYFWVWMVAIGIFILVLGLASVLVLTILTNGATNTQEDTISSQEQIYQSDQSSYTPTFQSSYTPTFDFASDRVQTADFGEEIQPDPKAILAEAKNRYDDAVANINTVWNSLHPSTRDFLRNEQRAINKQREADCTAYGNAQSSDKDLAKTYRYLCEVLQLNERAEYLKTQLNTVVTPPEPKNVGPAYYQNQQSSQNGYHLNDLINDTVKKSLLFLDRDSASYDGYSHKLESQDITYADVNNDGIKDAVVALRYCEVANCHMTTKSSELAVYLGVGNNQYLYGDIRTLGIDLSIRVAHDGVINTQSKYYSEHEDPACCPSMVINNSFVFNHSKLNEIY</sequence>
<dbReference type="Gene3D" id="1.20.1270.180">
    <property type="match status" value="1"/>
</dbReference>
<name>A0A1B8Q5T0_MORLA</name>
<keyword evidence="3" id="KW-0472">Membrane</keyword>
<dbReference type="Pfam" id="PF05656">
    <property type="entry name" value="DUF805"/>
    <property type="match status" value="1"/>
</dbReference>
<comment type="caution">
    <text evidence="5">The sequence shown here is derived from an EMBL/GenBank/DDBJ whole genome shotgun (WGS) entry which is preliminary data.</text>
</comment>
<reference evidence="5 6" key="1">
    <citation type="submission" date="2016-06" db="EMBL/GenBank/DDBJ databases">
        <title>Draft genome of Moraxella lacunata CCUG 57757A.</title>
        <authorList>
            <person name="Salva-Serra F."/>
            <person name="Engstrom-Jakobsson H."/>
            <person name="Thorell K."/>
            <person name="Gonzales-Siles L."/>
            <person name="Karlsson R."/>
            <person name="Boulund F."/>
            <person name="Engstrand L."/>
            <person name="Kristiansson E."/>
            <person name="Moore E."/>
        </authorList>
    </citation>
    <scope>NUCLEOTIDE SEQUENCE [LARGE SCALE GENOMIC DNA]</scope>
    <source>
        <strain evidence="5 6">CCUG 57757A</strain>
    </source>
</reference>
<dbReference type="InterPro" id="IPR008523">
    <property type="entry name" value="DUF805"/>
</dbReference>
<dbReference type="InterPro" id="IPR001623">
    <property type="entry name" value="DnaJ_domain"/>
</dbReference>
<feature type="transmembrane region" description="Helical" evidence="3">
    <location>
        <begin position="278"/>
        <end position="303"/>
    </location>
</feature>
<dbReference type="GO" id="GO:0016020">
    <property type="term" value="C:membrane"/>
    <property type="evidence" value="ECO:0007669"/>
    <property type="project" value="InterPro"/>
</dbReference>
<dbReference type="Gene3D" id="1.10.287.110">
    <property type="entry name" value="DnaJ domain"/>
    <property type="match status" value="1"/>
</dbReference>
<evidence type="ECO:0000313" key="6">
    <source>
        <dbReference type="Proteomes" id="UP000092607"/>
    </source>
</evidence>
<keyword evidence="3" id="KW-1133">Transmembrane helix</keyword>
<feature type="compositionally biased region" description="Low complexity" evidence="2">
    <location>
        <begin position="80"/>
        <end position="96"/>
    </location>
</feature>
<dbReference type="OrthoDB" id="6647232at2"/>
<dbReference type="PROSITE" id="PS50076">
    <property type="entry name" value="DNAJ_2"/>
    <property type="match status" value="1"/>
</dbReference>
<feature type="region of interest" description="Disordered" evidence="2">
    <location>
        <begin position="80"/>
        <end position="163"/>
    </location>
</feature>
<proteinExistence type="predicted"/>
<feature type="transmembrane region" description="Helical" evidence="3">
    <location>
        <begin position="184"/>
        <end position="203"/>
    </location>
</feature>
<accession>A0A1B8Q5T0</accession>
<feature type="compositionally biased region" description="Basic residues" evidence="2">
    <location>
        <begin position="145"/>
        <end position="163"/>
    </location>
</feature>